<keyword evidence="3" id="KW-1185">Reference proteome</keyword>
<gene>
    <name evidence="2" type="ORF">GCM10009020_26520</name>
</gene>
<comment type="caution">
    <text evidence="2">The sequence shown here is derived from an EMBL/GenBank/DDBJ whole genome shotgun (WGS) entry which is preliminary data.</text>
</comment>
<protein>
    <recommendedName>
        <fullName evidence="4">Halobacterial output domain-containing protein</fullName>
    </recommendedName>
</protein>
<reference evidence="2 3" key="1">
    <citation type="journal article" date="2019" name="Int. J. Syst. Evol. Microbiol.">
        <title>The Global Catalogue of Microorganisms (GCM) 10K type strain sequencing project: providing services to taxonomists for standard genome sequencing and annotation.</title>
        <authorList>
            <consortium name="The Broad Institute Genomics Platform"/>
            <consortium name="The Broad Institute Genome Sequencing Center for Infectious Disease"/>
            <person name="Wu L."/>
            <person name="Ma J."/>
        </authorList>
    </citation>
    <scope>NUCLEOTIDE SEQUENCE [LARGE SCALE GENOMIC DNA]</scope>
    <source>
        <strain evidence="2 3">JCM 16328</strain>
    </source>
</reference>
<feature type="compositionally biased region" description="Acidic residues" evidence="1">
    <location>
        <begin position="462"/>
        <end position="474"/>
    </location>
</feature>
<feature type="compositionally biased region" description="Acidic residues" evidence="1">
    <location>
        <begin position="414"/>
        <end position="434"/>
    </location>
</feature>
<feature type="compositionally biased region" description="Gly residues" evidence="1">
    <location>
        <begin position="381"/>
        <end position="390"/>
    </location>
</feature>
<dbReference type="Proteomes" id="UP001500420">
    <property type="component" value="Unassembled WGS sequence"/>
</dbReference>
<feature type="compositionally biased region" description="Low complexity" evidence="1">
    <location>
        <begin position="435"/>
        <end position="447"/>
    </location>
</feature>
<dbReference type="AlphaFoldDB" id="A0AAV3TB66"/>
<accession>A0AAV3TB66</accession>
<dbReference type="EMBL" id="BAAADV010000007">
    <property type="protein sequence ID" value="GAA0677306.1"/>
    <property type="molecule type" value="Genomic_DNA"/>
</dbReference>
<organism evidence="2 3">
    <name type="scientific">Natronoarchaeum mannanilyticum</name>
    <dbReference type="NCBI Taxonomy" id="926360"/>
    <lineage>
        <taxon>Archaea</taxon>
        <taxon>Methanobacteriati</taxon>
        <taxon>Methanobacteriota</taxon>
        <taxon>Stenosarchaea group</taxon>
        <taxon>Halobacteria</taxon>
        <taxon>Halobacteriales</taxon>
        <taxon>Natronoarchaeaceae</taxon>
    </lineage>
</organism>
<evidence type="ECO:0008006" key="4">
    <source>
        <dbReference type="Google" id="ProtNLM"/>
    </source>
</evidence>
<evidence type="ECO:0000256" key="1">
    <source>
        <dbReference type="SAM" id="MobiDB-lite"/>
    </source>
</evidence>
<feature type="region of interest" description="Disordered" evidence="1">
    <location>
        <begin position="304"/>
        <end position="482"/>
    </location>
</feature>
<evidence type="ECO:0000313" key="2">
    <source>
        <dbReference type="EMBL" id="GAA0677306.1"/>
    </source>
</evidence>
<proteinExistence type="predicted"/>
<feature type="compositionally biased region" description="Low complexity" evidence="1">
    <location>
        <begin position="391"/>
        <end position="405"/>
    </location>
</feature>
<feature type="region of interest" description="Disordered" evidence="1">
    <location>
        <begin position="196"/>
        <end position="262"/>
    </location>
</feature>
<name>A0AAV3TB66_9EURY</name>
<dbReference type="RefSeq" id="WP_343774528.1">
    <property type="nucleotide sequence ID" value="NZ_BAAADV010000007.1"/>
</dbReference>
<evidence type="ECO:0000313" key="3">
    <source>
        <dbReference type="Proteomes" id="UP001500420"/>
    </source>
</evidence>
<sequence>MTGDSSSDPLTEYVALLREFGLPPEDVRELHADGNAPSDASLREFVARRVDGSSREALFSGLVETLTQSRRGISATASYWNYAPEVHLDEVFEPYGCSVTFRDAAHGGDGASVEIELEDAGGSSHTMRFEYPDTPLGDDNLPALLDAVERELLASTDLTFALLSAIDRRWRVVLLESDRLAELRRRHGERIEFAGRPLLREDQPPAYASGESAAAYPQPPETPGETAGTARTTIADDDAREPTVVPADLVGNGDAGSDDVAETAADPGAVLDASPAEIAADEAAETSGRSGTGVEASDEELRQVFGDLSDVSLEPTATDETGRDLRPNDPPVLELGTGADDAVSESGSRGGPSDQRTDGEGEEPDAIDGLFEELERKAITGDGGASGGGTAVVAGAASPGGPTADIADPGVRGEDDDEPTLGELLAEADADDADSATATGDGNADTLSTADGADADSLAPADEGDAPGEFEWLNDQELAERE</sequence>
<feature type="compositionally biased region" description="Acidic residues" evidence="1">
    <location>
        <begin position="360"/>
        <end position="372"/>
    </location>
</feature>